<dbReference type="Gene3D" id="1.10.10.60">
    <property type="entry name" value="Homeodomain-like"/>
    <property type="match status" value="1"/>
</dbReference>
<keyword evidence="5 11" id="KW-0408">Iron</keyword>
<dbReference type="RefSeq" id="WP_337703979.1">
    <property type="nucleotide sequence ID" value="NZ_JBBEGM010000006.1"/>
</dbReference>
<dbReference type="PROSITE" id="PS51674">
    <property type="entry name" value="4FE4S_WBL"/>
    <property type="match status" value="1"/>
</dbReference>
<dbReference type="Pfam" id="PF13384">
    <property type="entry name" value="HTH_23"/>
    <property type="match status" value="1"/>
</dbReference>
<comment type="PTM">
    <text evidence="11">The Fe-S cluster can be nitrosylated by nitric oxide (NO).</text>
</comment>
<comment type="PTM">
    <text evidence="11">Upon Fe-S cluster removal intramolecular disulfide bonds are formed.</text>
</comment>
<comment type="similarity">
    <text evidence="2 11">Belongs to the WhiB family.</text>
</comment>
<proteinExistence type="inferred from homology"/>
<evidence type="ECO:0000256" key="10">
    <source>
        <dbReference type="ARBA" id="ARBA00023163"/>
    </source>
</evidence>
<keyword evidence="7 11" id="KW-0805">Transcription regulation</keyword>
<evidence type="ECO:0000313" key="14">
    <source>
        <dbReference type="Proteomes" id="UP001369736"/>
    </source>
</evidence>
<accession>A0ABU8M830</accession>
<evidence type="ECO:0000256" key="11">
    <source>
        <dbReference type="HAMAP-Rule" id="MF_01479"/>
    </source>
</evidence>
<comment type="cofactor">
    <cofactor evidence="11">
        <name>[4Fe-4S] cluster</name>
        <dbReference type="ChEBI" id="CHEBI:49883"/>
    </cofactor>
    <text evidence="11">Binds 1 [4Fe-4S] cluster per subunit. Following nitrosylation of the [4Fe-4S] cluster binds 1 [4Fe-8(NO)] cluster per subunit.</text>
</comment>
<dbReference type="HAMAP" id="MF_01479">
    <property type="entry name" value="WhiB"/>
    <property type="match status" value="1"/>
</dbReference>
<name>A0ABU8M830_9PSEU</name>
<feature type="binding site" evidence="11">
    <location>
        <position position="12"/>
    </location>
    <ligand>
        <name>[4Fe-4S] cluster</name>
        <dbReference type="ChEBI" id="CHEBI:49883"/>
    </ligand>
</feature>
<evidence type="ECO:0000256" key="2">
    <source>
        <dbReference type="ARBA" id="ARBA00006597"/>
    </source>
</evidence>
<keyword evidence="14" id="KW-1185">Reference proteome</keyword>
<keyword evidence="8 11" id="KW-0238">DNA-binding</keyword>
<dbReference type="EMBL" id="JBBEGM010000006">
    <property type="protein sequence ID" value="MEJ2862598.1"/>
    <property type="molecule type" value="Genomic_DNA"/>
</dbReference>
<evidence type="ECO:0000256" key="8">
    <source>
        <dbReference type="ARBA" id="ARBA00023125"/>
    </source>
</evidence>
<organism evidence="13 14">
    <name type="scientific">Actinomycetospora flava</name>
    <dbReference type="NCBI Taxonomy" id="3129232"/>
    <lineage>
        <taxon>Bacteria</taxon>
        <taxon>Bacillati</taxon>
        <taxon>Actinomycetota</taxon>
        <taxon>Actinomycetes</taxon>
        <taxon>Pseudonocardiales</taxon>
        <taxon>Pseudonocardiaceae</taxon>
        <taxon>Actinomycetospora</taxon>
    </lineage>
</organism>
<feature type="domain" description="4Fe-4S Wbl-type" evidence="12">
    <location>
        <begin position="11"/>
        <end position="90"/>
    </location>
</feature>
<keyword evidence="6 11" id="KW-0411">Iron-sulfur</keyword>
<evidence type="ECO:0000256" key="4">
    <source>
        <dbReference type="ARBA" id="ARBA00022723"/>
    </source>
</evidence>
<dbReference type="Proteomes" id="UP001369736">
    <property type="component" value="Unassembled WGS sequence"/>
</dbReference>
<keyword evidence="10 11" id="KW-0804">Transcription</keyword>
<feature type="binding site" evidence="11">
    <location>
        <position position="58"/>
    </location>
    <ligand>
        <name>[4Fe-4S] cluster</name>
        <dbReference type="ChEBI" id="CHEBI:49883"/>
    </ligand>
</feature>
<evidence type="ECO:0000256" key="3">
    <source>
        <dbReference type="ARBA" id="ARBA00022485"/>
    </source>
</evidence>
<evidence type="ECO:0000256" key="9">
    <source>
        <dbReference type="ARBA" id="ARBA00023157"/>
    </source>
</evidence>
<evidence type="ECO:0000256" key="5">
    <source>
        <dbReference type="ARBA" id="ARBA00023004"/>
    </source>
</evidence>
<feature type="binding site" evidence="11">
    <location>
        <position position="67"/>
    </location>
    <ligand>
        <name>[4Fe-4S] cluster</name>
        <dbReference type="ChEBI" id="CHEBI:49883"/>
    </ligand>
</feature>
<evidence type="ECO:0000313" key="13">
    <source>
        <dbReference type="EMBL" id="MEJ2862598.1"/>
    </source>
</evidence>
<reference evidence="13 14" key="1">
    <citation type="submission" date="2024-03" db="EMBL/GenBank/DDBJ databases">
        <title>Actinomycetospora sp. OC33-EN07, a novel actinomycete isolated from wild orchid (Aerides multiflora).</title>
        <authorList>
            <person name="Suriyachadkun C."/>
        </authorList>
    </citation>
    <scope>NUCLEOTIDE SEQUENCE [LARGE SCALE GENOMIC DNA]</scope>
    <source>
        <strain evidence="13 14">OC33-EN07</strain>
    </source>
</reference>
<evidence type="ECO:0000256" key="6">
    <source>
        <dbReference type="ARBA" id="ARBA00023014"/>
    </source>
</evidence>
<keyword evidence="9 11" id="KW-1015">Disulfide bond</keyword>
<dbReference type="InterPro" id="IPR034768">
    <property type="entry name" value="4FE4S_WBL"/>
</dbReference>
<dbReference type="PANTHER" id="PTHR38839">
    <property type="entry name" value="TRANSCRIPTIONAL REGULATOR WHID-RELATED"/>
    <property type="match status" value="1"/>
</dbReference>
<sequence length="154" mass="16797">MTDTHWQASAACRGVDPELFFPETTDGAPDQALDQARDDGAASESLVRRQVEAAKAVCRGCPVRERCLVEALERLPYGIAGGMTAHERRQVRAHRVRPGERKPRWLALLEAGSSPPEVAREYGVSVRTIARWAARLPAELRTEPSTRAAGGGAR</sequence>
<comment type="function">
    <text evidence="11">Acts as a transcriptional regulator. Probably redox-responsive. The apo- but not holo-form probably binds DNA.</text>
</comment>
<evidence type="ECO:0000259" key="12">
    <source>
        <dbReference type="PROSITE" id="PS51674"/>
    </source>
</evidence>
<evidence type="ECO:0000256" key="7">
    <source>
        <dbReference type="ARBA" id="ARBA00023015"/>
    </source>
</evidence>
<comment type="caution">
    <text evidence="13">The sequence shown here is derived from an EMBL/GenBank/DDBJ whole genome shotgun (WGS) entry which is preliminary data.</text>
</comment>
<comment type="subcellular location">
    <subcellularLocation>
        <location evidence="1 11">Cytoplasm</location>
    </subcellularLocation>
</comment>
<evidence type="ECO:0000256" key="1">
    <source>
        <dbReference type="ARBA" id="ARBA00004496"/>
    </source>
</evidence>
<gene>
    <name evidence="11" type="primary">whiB</name>
    <name evidence="13" type="ORF">WCD58_15610</name>
</gene>
<keyword evidence="4 11" id="KW-0479">Metal-binding</keyword>
<dbReference type="InterPro" id="IPR003482">
    <property type="entry name" value="Whib"/>
</dbReference>
<feature type="binding site" evidence="11">
    <location>
        <position position="61"/>
    </location>
    <ligand>
        <name>[4Fe-4S] cluster</name>
        <dbReference type="ChEBI" id="CHEBI:49883"/>
    </ligand>
</feature>
<protein>
    <recommendedName>
        <fullName evidence="11">Transcriptional regulator WhiB</fullName>
    </recommendedName>
</protein>
<keyword evidence="11" id="KW-0963">Cytoplasm</keyword>
<dbReference type="Pfam" id="PF02467">
    <property type="entry name" value="Whib"/>
    <property type="match status" value="1"/>
</dbReference>
<keyword evidence="3 11" id="KW-0004">4Fe-4S</keyword>